<dbReference type="PANTHER" id="PTHR30015:SF6">
    <property type="entry name" value="SLL1429 PROTEIN"/>
    <property type="match status" value="1"/>
</dbReference>
<dbReference type="RefSeq" id="WP_344530945.1">
    <property type="nucleotide sequence ID" value="NZ_BAAAUG010000249.1"/>
</dbReference>
<dbReference type="InterPro" id="IPR007560">
    <property type="entry name" value="Restrct_endonuc_IV_Mrr"/>
</dbReference>
<dbReference type="Pfam" id="PF04471">
    <property type="entry name" value="Mrr_cat"/>
    <property type="match status" value="1"/>
</dbReference>
<accession>A0ABP6NNA4</accession>
<evidence type="ECO:0000313" key="3">
    <source>
        <dbReference type="EMBL" id="GAA3154028.1"/>
    </source>
</evidence>
<protein>
    <recommendedName>
        <fullName evidence="2">Restriction endonuclease type IV Mrr domain-containing protein</fullName>
    </recommendedName>
</protein>
<evidence type="ECO:0000259" key="2">
    <source>
        <dbReference type="Pfam" id="PF04471"/>
    </source>
</evidence>
<dbReference type="Gene3D" id="3.40.1350.10">
    <property type="match status" value="1"/>
</dbReference>
<dbReference type="SUPFAM" id="SSF52980">
    <property type="entry name" value="Restriction endonuclease-like"/>
    <property type="match status" value="1"/>
</dbReference>
<dbReference type="InterPro" id="IPR052906">
    <property type="entry name" value="Type_IV_Methyl-Rstrct_Enzyme"/>
</dbReference>
<sequence>MRYSLGSIVGVCLVLIIVAMTYPWQTGAIVVILAAAKILAAVRPRRLAALFARVDRVSAAIPARPALPRRGARTLDAFRGMKPARFEQAIAELAQGDDRVLAAHPVGGSGDGGIDVRVKLHNGTAWFIQCKRNQRGNNVPPQVIRDANGAYRDLHHCHHAAVITTADFTRQAYETNRRFRSPLTLFTGHDVAAWANGTGPAPWDVPIHHGG</sequence>
<keyword evidence="1" id="KW-0472">Membrane</keyword>
<evidence type="ECO:0000313" key="4">
    <source>
        <dbReference type="Proteomes" id="UP001501637"/>
    </source>
</evidence>
<keyword evidence="1" id="KW-1133">Transmembrane helix</keyword>
<comment type="caution">
    <text evidence="3">The sequence shown here is derived from an EMBL/GenBank/DDBJ whole genome shotgun (WGS) entry which is preliminary data.</text>
</comment>
<gene>
    <name evidence="3" type="ORF">GCM10010449_84360</name>
</gene>
<reference evidence="4" key="1">
    <citation type="journal article" date="2019" name="Int. J. Syst. Evol. Microbiol.">
        <title>The Global Catalogue of Microorganisms (GCM) 10K type strain sequencing project: providing services to taxonomists for standard genome sequencing and annotation.</title>
        <authorList>
            <consortium name="The Broad Institute Genomics Platform"/>
            <consortium name="The Broad Institute Genome Sequencing Center for Infectious Disease"/>
            <person name="Wu L."/>
            <person name="Ma J."/>
        </authorList>
    </citation>
    <scope>NUCLEOTIDE SEQUENCE [LARGE SCALE GENOMIC DNA]</scope>
    <source>
        <strain evidence="4">JCM 9092</strain>
    </source>
</reference>
<dbReference type="Proteomes" id="UP001501637">
    <property type="component" value="Unassembled WGS sequence"/>
</dbReference>
<dbReference type="EMBL" id="BAAAUG010000249">
    <property type="protein sequence ID" value="GAA3154028.1"/>
    <property type="molecule type" value="Genomic_DNA"/>
</dbReference>
<dbReference type="InterPro" id="IPR011856">
    <property type="entry name" value="tRNA_endonuc-like_dom_sf"/>
</dbReference>
<proteinExistence type="predicted"/>
<feature type="domain" description="Restriction endonuclease type IV Mrr" evidence="2">
    <location>
        <begin position="79"/>
        <end position="194"/>
    </location>
</feature>
<dbReference type="PANTHER" id="PTHR30015">
    <property type="entry name" value="MRR RESTRICTION SYSTEM PROTEIN"/>
    <property type="match status" value="1"/>
</dbReference>
<name>A0ABP6NNA4_9ACTN</name>
<keyword evidence="4" id="KW-1185">Reference proteome</keyword>
<organism evidence="3 4">
    <name type="scientific">Streptomyces rectiviolaceus</name>
    <dbReference type="NCBI Taxonomy" id="332591"/>
    <lineage>
        <taxon>Bacteria</taxon>
        <taxon>Bacillati</taxon>
        <taxon>Actinomycetota</taxon>
        <taxon>Actinomycetes</taxon>
        <taxon>Kitasatosporales</taxon>
        <taxon>Streptomycetaceae</taxon>
        <taxon>Streptomyces</taxon>
    </lineage>
</organism>
<keyword evidence="1" id="KW-0812">Transmembrane</keyword>
<evidence type="ECO:0000256" key="1">
    <source>
        <dbReference type="SAM" id="Phobius"/>
    </source>
</evidence>
<dbReference type="InterPro" id="IPR011335">
    <property type="entry name" value="Restrct_endonuc-II-like"/>
</dbReference>
<feature type="transmembrane region" description="Helical" evidence="1">
    <location>
        <begin position="6"/>
        <end position="36"/>
    </location>
</feature>